<keyword evidence="3" id="KW-1185">Reference proteome</keyword>
<accession>A0A9N7UTA5</accession>
<organism evidence="2 3">
    <name type="scientific">Pleuronectes platessa</name>
    <name type="common">European plaice</name>
    <dbReference type="NCBI Taxonomy" id="8262"/>
    <lineage>
        <taxon>Eukaryota</taxon>
        <taxon>Metazoa</taxon>
        <taxon>Chordata</taxon>
        <taxon>Craniata</taxon>
        <taxon>Vertebrata</taxon>
        <taxon>Euteleostomi</taxon>
        <taxon>Actinopterygii</taxon>
        <taxon>Neopterygii</taxon>
        <taxon>Teleostei</taxon>
        <taxon>Neoteleostei</taxon>
        <taxon>Acanthomorphata</taxon>
        <taxon>Carangaria</taxon>
        <taxon>Pleuronectiformes</taxon>
        <taxon>Pleuronectoidei</taxon>
        <taxon>Pleuronectidae</taxon>
        <taxon>Pleuronectes</taxon>
    </lineage>
</organism>
<gene>
    <name evidence="2" type="ORF">PLEPLA_LOCUS23980</name>
</gene>
<protein>
    <submittedName>
        <fullName evidence="2">Uncharacterized protein</fullName>
    </submittedName>
</protein>
<feature type="compositionally biased region" description="Polar residues" evidence="1">
    <location>
        <begin position="40"/>
        <end position="51"/>
    </location>
</feature>
<comment type="caution">
    <text evidence="2">The sequence shown here is derived from an EMBL/GenBank/DDBJ whole genome shotgun (WGS) entry which is preliminary data.</text>
</comment>
<evidence type="ECO:0000313" key="2">
    <source>
        <dbReference type="EMBL" id="CAB1435961.1"/>
    </source>
</evidence>
<dbReference type="EMBL" id="CADEAL010001835">
    <property type="protein sequence ID" value="CAB1435961.1"/>
    <property type="molecule type" value="Genomic_DNA"/>
</dbReference>
<feature type="region of interest" description="Disordered" evidence="1">
    <location>
        <begin position="1"/>
        <end position="20"/>
    </location>
</feature>
<sequence length="113" mass="11996">MLNAAPASGVEPYSPGALFSNNPLDHLASSGIPLPPAHLQRTTSPPSSATRLGSEDRKWPEISMDTEDGGEGDRLDIVRTARVEDCTREICFISEAATDTKPGSSSSFFSGFL</sequence>
<proteinExistence type="predicted"/>
<evidence type="ECO:0000256" key="1">
    <source>
        <dbReference type="SAM" id="MobiDB-lite"/>
    </source>
</evidence>
<evidence type="ECO:0000313" key="3">
    <source>
        <dbReference type="Proteomes" id="UP001153269"/>
    </source>
</evidence>
<dbReference type="Proteomes" id="UP001153269">
    <property type="component" value="Unassembled WGS sequence"/>
</dbReference>
<feature type="region of interest" description="Disordered" evidence="1">
    <location>
        <begin position="29"/>
        <end position="72"/>
    </location>
</feature>
<name>A0A9N7UTA5_PLEPL</name>
<reference evidence="2" key="1">
    <citation type="submission" date="2020-03" db="EMBL/GenBank/DDBJ databases">
        <authorList>
            <person name="Weist P."/>
        </authorList>
    </citation>
    <scope>NUCLEOTIDE SEQUENCE</scope>
</reference>
<dbReference type="AlphaFoldDB" id="A0A9N7UTA5"/>